<dbReference type="InterPro" id="IPR013096">
    <property type="entry name" value="Cupin_2"/>
</dbReference>
<dbReference type="RefSeq" id="WP_126718399.1">
    <property type="nucleotide sequence ID" value="NZ_RWJF01000001.1"/>
</dbReference>
<organism evidence="3 4">
    <name type="scientific">Sphingomonas ginkgonis</name>
    <dbReference type="NCBI Taxonomy" id="2315330"/>
    <lineage>
        <taxon>Bacteria</taxon>
        <taxon>Pseudomonadati</taxon>
        <taxon>Pseudomonadota</taxon>
        <taxon>Alphaproteobacteria</taxon>
        <taxon>Sphingomonadales</taxon>
        <taxon>Sphingomonadaceae</taxon>
        <taxon>Sphingomonas</taxon>
    </lineage>
</organism>
<dbReference type="OrthoDB" id="9798709at2"/>
<dbReference type="Proteomes" id="UP000274661">
    <property type="component" value="Unassembled WGS sequence"/>
</dbReference>
<keyword evidence="4" id="KW-1185">Reference proteome</keyword>
<gene>
    <name evidence="3" type="ORF">HMF7854_06755</name>
</gene>
<evidence type="ECO:0000256" key="1">
    <source>
        <dbReference type="SAM" id="MobiDB-lite"/>
    </source>
</evidence>
<feature type="domain" description="Cupin type-2" evidence="2">
    <location>
        <begin position="32"/>
        <end position="100"/>
    </location>
</feature>
<dbReference type="AlphaFoldDB" id="A0A3S0ELY0"/>
<dbReference type="CDD" id="cd02223">
    <property type="entry name" value="cupin_Bh2720-like"/>
    <property type="match status" value="1"/>
</dbReference>
<dbReference type="SUPFAM" id="SSF51182">
    <property type="entry name" value="RmlC-like cupins"/>
    <property type="match status" value="1"/>
</dbReference>
<dbReference type="InterPro" id="IPR052538">
    <property type="entry name" value="Flavonoid_dioxygenase-like"/>
</dbReference>
<dbReference type="Gene3D" id="2.60.120.10">
    <property type="entry name" value="Jelly Rolls"/>
    <property type="match status" value="1"/>
</dbReference>
<accession>A0A3S0ELY0</accession>
<dbReference type="InterPro" id="IPR011051">
    <property type="entry name" value="RmlC_Cupin_sf"/>
</dbReference>
<dbReference type="PANTHER" id="PTHR43346:SF1">
    <property type="entry name" value="QUERCETIN 2,3-DIOXYGENASE-RELATED"/>
    <property type="match status" value="1"/>
</dbReference>
<dbReference type="InterPro" id="IPR014710">
    <property type="entry name" value="RmlC-like_jellyroll"/>
</dbReference>
<reference evidence="3 4" key="1">
    <citation type="submission" date="2018-12" db="EMBL/GenBank/DDBJ databases">
        <title>Sphingomonas sp. HMF7854 Genome sequencing and assembly.</title>
        <authorList>
            <person name="Cha I."/>
            <person name="Kang H."/>
            <person name="Kim H."/>
            <person name="Kang J."/>
            <person name="Joh K."/>
        </authorList>
    </citation>
    <scope>NUCLEOTIDE SEQUENCE [LARGE SCALE GENOMIC DNA]</scope>
    <source>
        <strain evidence="3 4">HMF7854</strain>
    </source>
</reference>
<feature type="compositionally biased region" description="Basic and acidic residues" evidence="1">
    <location>
        <begin position="116"/>
        <end position="140"/>
    </location>
</feature>
<dbReference type="EMBL" id="RWJF01000001">
    <property type="protein sequence ID" value="RST30564.1"/>
    <property type="molecule type" value="Genomic_DNA"/>
</dbReference>
<sequence>MKGYHDNIETLTTGNDDFRRVLYTGEHLQLVLMTLQPGEEIGAEVHDDRDQFFRFEQGAGTVDIDDNSYAVEDGSGVIVPAGARHNVRNTGSEPLRLYTLYGPPEHKDQVVQSTKAEADRRHHDEEWDGGTTERRVSEQV</sequence>
<proteinExistence type="predicted"/>
<comment type="caution">
    <text evidence="3">The sequence shown here is derived from an EMBL/GenBank/DDBJ whole genome shotgun (WGS) entry which is preliminary data.</text>
</comment>
<evidence type="ECO:0000313" key="4">
    <source>
        <dbReference type="Proteomes" id="UP000274661"/>
    </source>
</evidence>
<evidence type="ECO:0000259" key="2">
    <source>
        <dbReference type="Pfam" id="PF07883"/>
    </source>
</evidence>
<dbReference type="Pfam" id="PF07883">
    <property type="entry name" value="Cupin_2"/>
    <property type="match status" value="1"/>
</dbReference>
<protein>
    <submittedName>
        <fullName evidence="3">Cupin domain-containing protein</fullName>
    </submittedName>
</protein>
<evidence type="ECO:0000313" key="3">
    <source>
        <dbReference type="EMBL" id="RST30564.1"/>
    </source>
</evidence>
<feature type="region of interest" description="Disordered" evidence="1">
    <location>
        <begin position="102"/>
        <end position="140"/>
    </location>
</feature>
<dbReference type="PANTHER" id="PTHR43346">
    <property type="entry name" value="LIGAND BINDING DOMAIN PROTEIN, PUTATIVE (AFU_ORTHOLOGUE AFUA_6G14370)-RELATED"/>
    <property type="match status" value="1"/>
</dbReference>
<name>A0A3S0ELY0_9SPHN</name>